<keyword evidence="3" id="KW-1185">Reference proteome</keyword>
<evidence type="ECO:0000256" key="1">
    <source>
        <dbReference type="SAM" id="Phobius"/>
    </source>
</evidence>
<accession>A0AA36BDS1</accession>
<evidence type="ECO:0000313" key="2">
    <source>
        <dbReference type="EMBL" id="CAI9732234.1"/>
    </source>
</evidence>
<proteinExistence type="predicted"/>
<reference evidence="2" key="1">
    <citation type="submission" date="2023-08" db="EMBL/GenBank/DDBJ databases">
        <authorList>
            <person name="Alioto T."/>
            <person name="Alioto T."/>
            <person name="Gomez Garrido J."/>
        </authorList>
    </citation>
    <scope>NUCLEOTIDE SEQUENCE</scope>
</reference>
<dbReference type="AlphaFoldDB" id="A0AA36BDS1"/>
<organism evidence="2 3">
    <name type="scientific">Octopus vulgaris</name>
    <name type="common">Common octopus</name>
    <dbReference type="NCBI Taxonomy" id="6645"/>
    <lineage>
        <taxon>Eukaryota</taxon>
        <taxon>Metazoa</taxon>
        <taxon>Spiralia</taxon>
        <taxon>Lophotrochozoa</taxon>
        <taxon>Mollusca</taxon>
        <taxon>Cephalopoda</taxon>
        <taxon>Coleoidea</taxon>
        <taxon>Octopodiformes</taxon>
        <taxon>Octopoda</taxon>
        <taxon>Incirrata</taxon>
        <taxon>Octopodidae</taxon>
        <taxon>Octopus</taxon>
    </lineage>
</organism>
<protein>
    <submittedName>
        <fullName evidence="2">Uncharacterized protein</fullName>
    </submittedName>
</protein>
<gene>
    <name evidence="2" type="ORF">OCTVUL_1B008131</name>
</gene>
<feature type="transmembrane region" description="Helical" evidence="1">
    <location>
        <begin position="26"/>
        <end position="43"/>
    </location>
</feature>
<keyword evidence="1" id="KW-0472">Membrane</keyword>
<evidence type="ECO:0000313" key="3">
    <source>
        <dbReference type="Proteomes" id="UP001162480"/>
    </source>
</evidence>
<keyword evidence="1" id="KW-1133">Transmembrane helix</keyword>
<name>A0AA36BDS1_OCTVU</name>
<dbReference type="EMBL" id="OX597826">
    <property type="protein sequence ID" value="CAI9732234.1"/>
    <property type="molecule type" value="Genomic_DNA"/>
</dbReference>
<keyword evidence="1" id="KW-0812">Transmembrane</keyword>
<dbReference type="Proteomes" id="UP001162480">
    <property type="component" value="Chromosome 13"/>
</dbReference>
<sequence length="107" mass="11579">MHAGCRVYSDTIAPTFTDVNNNGADAFALLLVLAMTTVILLTAESQAESKTKQGKRDVVPTTVHKSPFCVNKRLTTPSRQSTAKSHIQTVARSCLYVADINTSNELP</sequence>